<comment type="caution">
    <text evidence="2">The sequence shown here is derived from an EMBL/GenBank/DDBJ whole genome shotgun (WGS) entry which is preliminary data.</text>
</comment>
<proteinExistence type="predicted"/>
<reference evidence="2 3" key="1">
    <citation type="journal article" date="2013" name="MBio">
        <title>Genome sequencing of the plant pathogen Taphrina deformans, the causal agent of peach leaf curl.</title>
        <authorList>
            <person name="Cisse O.H."/>
            <person name="Almeida J.M.G.C.F."/>
            <person name="Fonseca A."/>
            <person name="Kumar A.A."/>
            <person name="Salojaervi J."/>
            <person name="Overmyer K."/>
            <person name="Hauser P.M."/>
            <person name="Pagni M."/>
        </authorList>
    </citation>
    <scope>NUCLEOTIDE SEQUENCE [LARGE SCALE GENOMIC DNA]</scope>
    <source>
        <strain evidence="3">PYCC 5710 / ATCC 11124 / CBS 356.35 / IMI 108563 / JCM 9778 / NBRC 8474</strain>
    </source>
</reference>
<dbReference type="AlphaFoldDB" id="R4XF51"/>
<sequence>MLEEIDSAIESEEPSIETTVSTGVESADSKKARAAWMRSNKKCIGYIRQHLTPDDSDAITFISPEQLDDISVLGAVLESDINTNTLMPDDLPLKMFGPKTPNSSEVCIMRNQVKKGNRPALQANKLLIQSTVTADAEETLPAADSFLLYNALGAPTSRKIAMSSKFAPQWLKAKSDELDNIRKYKVFQDAILPEGETAIFLKWVYKLVLLTEPTGDTEANLSRSVINSK</sequence>
<dbReference type="VEuPathDB" id="FungiDB:TAPDE_004803"/>
<evidence type="ECO:0000313" key="2">
    <source>
        <dbReference type="EMBL" id="CCG84497.1"/>
    </source>
</evidence>
<evidence type="ECO:0000256" key="1">
    <source>
        <dbReference type="SAM" id="MobiDB-lite"/>
    </source>
</evidence>
<feature type="compositionally biased region" description="Acidic residues" evidence="1">
    <location>
        <begin position="1"/>
        <end position="15"/>
    </location>
</feature>
<dbReference type="Proteomes" id="UP000013776">
    <property type="component" value="Unassembled WGS sequence"/>
</dbReference>
<feature type="region of interest" description="Disordered" evidence="1">
    <location>
        <begin position="1"/>
        <end position="24"/>
    </location>
</feature>
<keyword evidence="3" id="KW-1185">Reference proteome</keyword>
<protein>
    <submittedName>
        <fullName evidence="2">Uncharacterized protein</fullName>
    </submittedName>
</protein>
<evidence type="ECO:0000313" key="3">
    <source>
        <dbReference type="Proteomes" id="UP000013776"/>
    </source>
</evidence>
<organism evidence="2 3">
    <name type="scientific">Taphrina deformans (strain PYCC 5710 / ATCC 11124 / CBS 356.35 / IMI 108563 / JCM 9778 / NBRC 8474)</name>
    <name type="common">Peach leaf curl fungus</name>
    <name type="synonym">Lalaria deformans</name>
    <dbReference type="NCBI Taxonomy" id="1097556"/>
    <lineage>
        <taxon>Eukaryota</taxon>
        <taxon>Fungi</taxon>
        <taxon>Dikarya</taxon>
        <taxon>Ascomycota</taxon>
        <taxon>Taphrinomycotina</taxon>
        <taxon>Taphrinomycetes</taxon>
        <taxon>Taphrinales</taxon>
        <taxon>Taphrinaceae</taxon>
        <taxon>Taphrina</taxon>
    </lineage>
</organism>
<name>R4XF51_TAPDE</name>
<dbReference type="EMBL" id="CAHR02000252">
    <property type="protein sequence ID" value="CCG84497.1"/>
    <property type="molecule type" value="Genomic_DNA"/>
</dbReference>
<gene>
    <name evidence="2" type="ORF">TAPDE_004803</name>
</gene>
<accession>R4XF51</accession>